<dbReference type="EMBL" id="LDXT01000091">
    <property type="protein sequence ID" value="KRT54471.1"/>
    <property type="molecule type" value="Genomic_DNA"/>
</dbReference>
<gene>
    <name evidence="2" type="ORF">Ga0074115_105110</name>
</gene>
<reference evidence="2 3" key="1">
    <citation type="submission" date="2015-11" db="EMBL/GenBank/DDBJ databases">
        <title>The genome of Candidatus Endoriftia persephone in Ridgeia piscesae and population structure of the North Eastern Pacific vestimentiferan symbionts.</title>
        <authorList>
            <person name="Perez M."/>
            <person name="Juniper K.S."/>
        </authorList>
    </citation>
    <scope>NUCLEOTIDE SEQUENCE [LARGE SCALE GENOMIC DNA]</scope>
    <source>
        <strain evidence="2">Ind11</strain>
    </source>
</reference>
<dbReference type="Proteomes" id="UP000051634">
    <property type="component" value="Unassembled WGS sequence"/>
</dbReference>
<accession>A0A0T5YV48</accession>
<dbReference type="RefSeq" id="WP_157292668.1">
    <property type="nucleotide sequence ID" value="NZ_KQ557121.1"/>
</dbReference>
<feature type="compositionally biased region" description="Basic and acidic residues" evidence="1">
    <location>
        <begin position="1"/>
        <end position="10"/>
    </location>
</feature>
<evidence type="ECO:0000313" key="2">
    <source>
        <dbReference type="EMBL" id="KRT54471.1"/>
    </source>
</evidence>
<sequence length="56" mass="6139">MHDESHKLSENEAGAETKALRKTRTLTGHPQGEYAYAVGMEANLLAEIKALDSQII</sequence>
<evidence type="ECO:0000256" key="1">
    <source>
        <dbReference type="SAM" id="MobiDB-lite"/>
    </source>
</evidence>
<dbReference type="AlphaFoldDB" id="A0A0T5YV48"/>
<comment type="caution">
    <text evidence="2">The sequence shown here is derived from an EMBL/GenBank/DDBJ whole genome shotgun (WGS) entry which is preliminary data.</text>
</comment>
<proteinExistence type="predicted"/>
<name>A0A0T5YV48_9GAMM</name>
<feature type="region of interest" description="Disordered" evidence="1">
    <location>
        <begin position="1"/>
        <end position="26"/>
    </location>
</feature>
<keyword evidence="3" id="KW-1185">Reference proteome</keyword>
<protein>
    <submittedName>
        <fullName evidence="2">Uncharacterized protein</fullName>
    </submittedName>
</protein>
<evidence type="ECO:0000313" key="3">
    <source>
        <dbReference type="Proteomes" id="UP000051634"/>
    </source>
</evidence>
<organism evidence="2 3">
    <name type="scientific">endosymbiont of Ridgeia piscesae</name>
    <dbReference type="NCBI Taxonomy" id="54398"/>
    <lineage>
        <taxon>Bacteria</taxon>
        <taxon>Pseudomonadati</taxon>
        <taxon>Pseudomonadota</taxon>
        <taxon>Gammaproteobacteria</taxon>
        <taxon>sulfur-oxidizing symbionts</taxon>
    </lineage>
</organism>